<feature type="domain" description="DUF4334" evidence="2">
    <location>
        <begin position="175"/>
        <end position="230"/>
    </location>
</feature>
<dbReference type="InterPro" id="IPR025951">
    <property type="entry name" value="GXWXG_dom"/>
</dbReference>
<dbReference type="InterPro" id="IPR025568">
    <property type="entry name" value="DUF4334"/>
</dbReference>
<dbReference type="Pfam" id="PF14232">
    <property type="entry name" value="DUF4334"/>
    <property type="match status" value="1"/>
</dbReference>
<dbReference type="Gene3D" id="2.40.128.580">
    <property type="entry name" value="GXWXG domain"/>
    <property type="match status" value="1"/>
</dbReference>
<evidence type="ECO:0000313" key="4">
    <source>
        <dbReference type="Proteomes" id="UP000006671"/>
    </source>
</evidence>
<sequence>MLNIMKSLHHPLLINNSQQQLGGLMMMTTKMMMMNFHTHQFHSQNIVQKDSQVATREIFDSGLKGGITERQIALDFYDQLEPVSTDFMIGRWKGSEFRTNHPMDNMLDISGWYGKMFQDTENVHPLLFYESNSRDLFAVNPDRVVAGMTLTNVPRTPFVKKIMLWLKPFISIRKSKARLRMTEFRGKVSATMVYDTQPINDVFRKVDENTVLGVMDLKGMKEPYFFVLQRDDHNVVKVDVE</sequence>
<dbReference type="VEuPathDB" id="AmoebaDB:NAEGRDRAFT_48701"/>
<dbReference type="STRING" id="5762.D2VDN8"/>
<dbReference type="Proteomes" id="UP000006671">
    <property type="component" value="Unassembled WGS sequence"/>
</dbReference>
<feature type="domain" description="GXWXG" evidence="1">
    <location>
        <begin position="75"/>
        <end position="131"/>
    </location>
</feature>
<dbReference type="InParanoid" id="D2VDN8"/>
<dbReference type="eggNOG" id="ENOG502SFWE">
    <property type="taxonomic scope" value="Eukaryota"/>
</dbReference>
<dbReference type="KEGG" id="ngr:NAEGRDRAFT_48701"/>
<dbReference type="OrthoDB" id="2213372at2759"/>
<evidence type="ECO:0000313" key="3">
    <source>
        <dbReference type="EMBL" id="EFC45033.1"/>
    </source>
</evidence>
<accession>D2VDN8</accession>
<protein>
    <submittedName>
        <fullName evidence="3">Predicted protein</fullName>
    </submittedName>
</protein>
<gene>
    <name evidence="3" type="ORF">NAEGRDRAFT_48701</name>
</gene>
<dbReference type="GeneID" id="8850254"/>
<dbReference type="RefSeq" id="XP_002677777.1">
    <property type="nucleotide sequence ID" value="XM_002677731.1"/>
</dbReference>
<evidence type="ECO:0000259" key="2">
    <source>
        <dbReference type="Pfam" id="PF14232"/>
    </source>
</evidence>
<evidence type="ECO:0000259" key="1">
    <source>
        <dbReference type="Pfam" id="PF14231"/>
    </source>
</evidence>
<name>D2VDN8_NAEGR</name>
<organism evidence="4">
    <name type="scientific">Naegleria gruberi</name>
    <name type="common">Amoeba</name>
    <dbReference type="NCBI Taxonomy" id="5762"/>
    <lineage>
        <taxon>Eukaryota</taxon>
        <taxon>Discoba</taxon>
        <taxon>Heterolobosea</taxon>
        <taxon>Tetramitia</taxon>
        <taxon>Eutetramitia</taxon>
        <taxon>Vahlkampfiidae</taxon>
        <taxon>Naegleria</taxon>
    </lineage>
</organism>
<dbReference type="Pfam" id="PF14231">
    <property type="entry name" value="GXWXG"/>
    <property type="match status" value="1"/>
</dbReference>
<proteinExistence type="predicted"/>
<dbReference type="EMBL" id="GG738865">
    <property type="protein sequence ID" value="EFC45033.1"/>
    <property type="molecule type" value="Genomic_DNA"/>
</dbReference>
<reference evidence="3 4" key="1">
    <citation type="journal article" date="2010" name="Cell">
        <title>The genome of Naegleria gruberi illuminates early eukaryotic versatility.</title>
        <authorList>
            <person name="Fritz-Laylin L.K."/>
            <person name="Prochnik S.E."/>
            <person name="Ginger M.L."/>
            <person name="Dacks J.B."/>
            <person name="Carpenter M.L."/>
            <person name="Field M.C."/>
            <person name="Kuo A."/>
            <person name="Paredez A."/>
            <person name="Chapman J."/>
            <person name="Pham J."/>
            <person name="Shu S."/>
            <person name="Neupane R."/>
            <person name="Cipriano M."/>
            <person name="Mancuso J."/>
            <person name="Tu H."/>
            <person name="Salamov A."/>
            <person name="Lindquist E."/>
            <person name="Shapiro H."/>
            <person name="Lucas S."/>
            <person name="Grigoriev I.V."/>
            <person name="Cande W.Z."/>
            <person name="Fulton C."/>
            <person name="Rokhsar D.S."/>
            <person name="Dawson S.C."/>
        </authorList>
    </citation>
    <scope>NUCLEOTIDE SEQUENCE [LARGE SCALE GENOMIC DNA]</scope>
    <source>
        <strain evidence="3 4">NEG-M</strain>
    </source>
</reference>
<dbReference type="AlphaFoldDB" id="D2VDN8"/>
<keyword evidence="4" id="KW-1185">Reference proteome</keyword>